<feature type="coiled-coil region" evidence="1">
    <location>
        <begin position="25"/>
        <end position="59"/>
    </location>
</feature>
<evidence type="ECO:0000256" key="1">
    <source>
        <dbReference type="SAM" id="Coils"/>
    </source>
</evidence>
<feature type="non-terminal residue" evidence="3">
    <location>
        <position position="148"/>
    </location>
</feature>
<dbReference type="EMBL" id="GEIB01001832">
    <property type="protein sequence ID" value="JAR86556.1"/>
    <property type="molecule type" value="Transcribed_RNA"/>
</dbReference>
<evidence type="ECO:0000256" key="2">
    <source>
        <dbReference type="SAM" id="MobiDB-lite"/>
    </source>
</evidence>
<dbReference type="AlphaFoldDB" id="A0A147B711"/>
<name>A0A147B711_9ACAR</name>
<keyword evidence="1" id="KW-0175">Coiled coil</keyword>
<feature type="non-terminal residue" evidence="3">
    <location>
        <position position="1"/>
    </location>
</feature>
<reference evidence="3" key="1">
    <citation type="submission" date="2016-03" db="EMBL/GenBank/DDBJ databases">
        <title>Gut transcriptome analysis on engorged females of Ornithodoros mimon (Acari: Argasidae) and phylogenetic inferences of soft ticks.</title>
        <authorList>
            <person name="Landulfo G.A."/>
            <person name="Giovanni D."/>
            <person name="Carvalho E."/>
            <person name="Junqueira-de-Azevedo I."/>
            <person name="Patane J."/>
            <person name="Mendoca R."/>
            <person name="Barros-Battesti D."/>
        </authorList>
    </citation>
    <scope>NUCLEOTIDE SEQUENCE</scope>
    <source>
        <strain evidence="3">Females</strain>
        <tissue evidence="3">Gut</tissue>
    </source>
</reference>
<sequence>AGPTLVVLDDITDRRWDDENEPETRRMSSRKIRKLMEEVKELREEAATLRGLNRRLAHALCSKIFWADNILAAARRGADSVLFVPAQPACARCGQSAQHAPVEPAPGQSAQCAPVRTMQPAPGHSAQRAPVEPVPGPSAQGAPVQPAP</sequence>
<evidence type="ECO:0000313" key="3">
    <source>
        <dbReference type="EMBL" id="JAR86556.1"/>
    </source>
</evidence>
<proteinExistence type="predicted"/>
<accession>A0A147B711</accession>
<organism evidence="3">
    <name type="scientific">Alectorobius mimon</name>
    <dbReference type="NCBI Taxonomy" id="360319"/>
    <lineage>
        <taxon>Eukaryota</taxon>
        <taxon>Metazoa</taxon>
        <taxon>Ecdysozoa</taxon>
        <taxon>Arthropoda</taxon>
        <taxon>Chelicerata</taxon>
        <taxon>Arachnida</taxon>
        <taxon>Acari</taxon>
        <taxon>Parasitiformes</taxon>
        <taxon>Ixodida</taxon>
        <taxon>Ixodoidea</taxon>
        <taxon>Argasidae</taxon>
        <taxon>Ornithodorinae</taxon>
        <taxon>Alectorobius</taxon>
    </lineage>
</organism>
<protein>
    <submittedName>
        <fullName evidence="3">Uncharacterized protein</fullName>
    </submittedName>
</protein>
<feature type="region of interest" description="Disordered" evidence="2">
    <location>
        <begin position="93"/>
        <end position="148"/>
    </location>
</feature>